<dbReference type="PROSITE" id="PS00675">
    <property type="entry name" value="SIGMA54_INTERACT_1"/>
    <property type="match status" value="1"/>
</dbReference>
<evidence type="ECO:0000259" key="7">
    <source>
        <dbReference type="PROSITE" id="PS50112"/>
    </source>
</evidence>
<dbReference type="Gene3D" id="3.30.450.20">
    <property type="entry name" value="PAS domain"/>
    <property type="match status" value="1"/>
</dbReference>
<evidence type="ECO:0000313" key="8">
    <source>
        <dbReference type="EMBL" id="GLC31389.1"/>
    </source>
</evidence>
<evidence type="ECO:0000259" key="6">
    <source>
        <dbReference type="PROSITE" id="PS50045"/>
    </source>
</evidence>
<dbReference type="PROSITE" id="PS00676">
    <property type="entry name" value="SIGMA54_INTERACT_2"/>
    <property type="match status" value="1"/>
</dbReference>
<dbReference type="InterPro" id="IPR025944">
    <property type="entry name" value="Sigma_54_int_dom_CS"/>
</dbReference>
<dbReference type="Pfam" id="PF02954">
    <property type="entry name" value="HTH_8"/>
    <property type="match status" value="1"/>
</dbReference>
<dbReference type="InterPro" id="IPR003018">
    <property type="entry name" value="GAF"/>
</dbReference>
<dbReference type="PRINTS" id="PR01590">
    <property type="entry name" value="HTHFIS"/>
</dbReference>
<dbReference type="SMART" id="SM00091">
    <property type="entry name" value="PAS"/>
    <property type="match status" value="1"/>
</dbReference>
<proteinExistence type="predicted"/>
<protein>
    <submittedName>
        <fullName evidence="8">Sigma-54-dependent Fis family transcriptional regulator</fullName>
    </submittedName>
</protein>
<accession>A0ABQ5N8H7</accession>
<dbReference type="Pfam" id="PF00158">
    <property type="entry name" value="Sigma54_activat"/>
    <property type="match status" value="1"/>
</dbReference>
<evidence type="ECO:0000256" key="5">
    <source>
        <dbReference type="ARBA" id="ARBA00023163"/>
    </source>
</evidence>
<reference evidence="8 9" key="1">
    <citation type="journal article" date="2024" name="Int. J. Syst. Evol. Microbiol.">
        <title>Clostridium omnivorum sp. nov., isolated from anoxic soil under the treatment of reductive soil disinfestation.</title>
        <authorList>
            <person name="Ueki A."/>
            <person name="Tonouchi A."/>
            <person name="Kaku N."/>
            <person name="Honma S."/>
            <person name="Ueki K."/>
        </authorList>
    </citation>
    <scope>NUCLEOTIDE SEQUENCE [LARGE SCALE GENOMIC DNA]</scope>
    <source>
        <strain evidence="8 9">E14</strain>
    </source>
</reference>
<dbReference type="InterPro" id="IPR035965">
    <property type="entry name" value="PAS-like_dom_sf"/>
</dbReference>
<dbReference type="InterPro" id="IPR013767">
    <property type="entry name" value="PAS_fold"/>
</dbReference>
<evidence type="ECO:0000256" key="2">
    <source>
        <dbReference type="ARBA" id="ARBA00022840"/>
    </source>
</evidence>
<keyword evidence="9" id="KW-1185">Reference proteome</keyword>
<name>A0ABQ5N8H7_9CLOT</name>
<dbReference type="Gene3D" id="3.40.50.300">
    <property type="entry name" value="P-loop containing nucleotide triphosphate hydrolases"/>
    <property type="match status" value="1"/>
</dbReference>
<dbReference type="Proteomes" id="UP001208567">
    <property type="component" value="Unassembled WGS sequence"/>
</dbReference>
<dbReference type="InterPro" id="IPR002078">
    <property type="entry name" value="Sigma_54_int"/>
</dbReference>
<dbReference type="SUPFAM" id="SSF55785">
    <property type="entry name" value="PYP-like sensor domain (PAS domain)"/>
    <property type="match status" value="1"/>
</dbReference>
<dbReference type="InterPro" id="IPR025662">
    <property type="entry name" value="Sigma_54_int_dom_ATP-bd_1"/>
</dbReference>
<dbReference type="SUPFAM" id="SSF52540">
    <property type="entry name" value="P-loop containing nucleoside triphosphate hydrolases"/>
    <property type="match status" value="1"/>
</dbReference>
<dbReference type="CDD" id="cd00130">
    <property type="entry name" value="PAS"/>
    <property type="match status" value="1"/>
</dbReference>
<dbReference type="Pfam" id="PF01590">
    <property type="entry name" value="GAF"/>
    <property type="match status" value="1"/>
</dbReference>
<dbReference type="InterPro" id="IPR009057">
    <property type="entry name" value="Homeodomain-like_sf"/>
</dbReference>
<keyword evidence="2" id="KW-0067">ATP-binding</keyword>
<keyword evidence="1" id="KW-0547">Nucleotide-binding</keyword>
<keyword evidence="3" id="KW-0805">Transcription regulation</keyword>
<dbReference type="PROSITE" id="PS50112">
    <property type="entry name" value="PAS"/>
    <property type="match status" value="1"/>
</dbReference>
<feature type="domain" description="Sigma-54 factor interaction" evidence="6">
    <location>
        <begin position="326"/>
        <end position="556"/>
    </location>
</feature>
<dbReference type="PANTHER" id="PTHR32071:SF57">
    <property type="entry name" value="C4-DICARBOXYLATE TRANSPORT TRANSCRIPTIONAL REGULATORY PROTEIN DCTD"/>
    <property type="match status" value="1"/>
</dbReference>
<dbReference type="CDD" id="cd00009">
    <property type="entry name" value="AAA"/>
    <property type="match status" value="1"/>
</dbReference>
<dbReference type="InterPro" id="IPR025943">
    <property type="entry name" value="Sigma_54_int_dom_ATP-bd_2"/>
</dbReference>
<dbReference type="InterPro" id="IPR058031">
    <property type="entry name" value="AAA_lid_NorR"/>
</dbReference>
<dbReference type="InterPro" id="IPR000014">
    <property type="entry name" value="PAS"/>
</dbReference>
<dbReference type="InterPro" id="IPR002197">
    <property type="entry name" value="HTH_Fis"/>
</dbReference>
<dbReference type="SUPFAM" id="SSF46689">
    <property type="entry name" value="Homeodomain-like"/>
    <property type="match status" value="1"/>
</dbReference>
<evidence type="ECO:0000313" key="9">
    <source>
        <dbReference type="Proteomes" id="UP001208567"/>
    </source>
</evidence>
<dbReference type="PANTHER" id="PTHR32071">
    <property type="entry name" value="TRANSCRIPTIONAL REGULATORY PROTEIN"/>
    <property type="match status" value="1"/>
</dbReference>
<organism evidence="8 9">
    <name type="scientific">Clostridium omnivorum</name>
    <dbReference type="NCBI Taxonomy" id="1604902"/>
    <lineage>
        <taxon>Bacteria</taxon>
        <taxon>Bacillati</taxon>
        <taxon>Bacillota</taxon>
        <taxon>Clostridia</taxon>
        <taxon>Eubacteriales</taxon>
        <taxon>Clostridiaceae</taxon>
        <taxon>Clostridium</taxon>
    </lineage>
</organism>
<evidence type="ECO:0000256" key="3">
    <source>
        <dbReference type="ARBA" id="ARBA00023015"/>
    </source>
</evidence>
<dbReference type="EMBL" id="BRXR01000001">
    <property type="protein sequence ID" value="GLC31389.1"/>
    <property type="molecule type" value="Genomic_DNA"/>
</dbReference>
<dbReference type="RefSeq" id="WP_264850675.1">
    <property type="nucleotide sequence ID" value="NZ_BRXR01000001.1"/>
</dbReference>
<dbReference type="Gene3D" id="1.10.8.60">
    <property type="match status" value="1"/>
</dbReference>
<dbReference type="Pfam" id="PF00989">
    <property type="entry name" value="PAS"/>
    <property type="match status" value="1"/>
</dbReference>
<dbReference type="PROSITE" id="PS50045">
    <property type="entry name" value="SIGMA54_INTERACT_4"/>
    <property type="match status" value="1"/>
</dbReference>
<evidence type="ECO:0000256" key="4">
    <source>
        <dbReference type="ARBA" id="ARBA00023125"/>
    </source>
</evidence>
<dbReference type="InterPro" id="IPR029016">
    <property type="entry name" value="GAF-like_dom_sf"/>
</dbReference>
<keyword evidence="4" id="KW-0238">DNA-binding</keyword>
<feature type="domain" description="PAS" evidence="7">
    <location>
        <begin position="197"/>
        <end position="248"/>
    </location>
</feature>
<dbReference type="Gene3D" id="1.10.10.60">
    <property type="entry name" value="Homeodomain-like"/>
    <property type="match status" value="1"/>
</dbReference>
<keyword evidence="5" id="KW-0804">Transcription</keyword>
<dbReference type="NCBIfam" id="TIGR00229">
    <property type="entry name" value="sensory_box"/>
    <property type="match status" value="1"/>
</dbReference>
<comment type="caution">
    <text evidence="8">The sequence shown here is derived from an EMBL/GenBank/DDBJ whole genome shotgun (WGS) entry which is preliminary data.</text>
</comment>
<dbReference type="SMART" id="SM00382">
    <property type="entry name" value="AAA"/>
    <property type="match status" value="1"/>
</dbReference>
<evidence type="ECO:0000256" key="1">
    <source>
        <dbReference type="ARBA" id="ARBA00022741"/>
    </source>
</evidence>
<dbReference type="PROSITE" id="PS00688">
    <property type="entry name" value="SIGMA54_INTERACT_3"/>
    <property type="match status" value="1"/>
</dbReference>
<dbReference type="Pfam" id="PF25601">
    <property type="entry name" value="AAA_lid_14"/>
    <property type="match status" value="1"/>
</dbReference>
<sequence length="647" mass="72455">MYTREKREEIIQKSHKRSAEYGIEKERVVSKKILKADEVSKNIEKNKALIRVAEPFMKVLYDFLMGSGFFIILTDKEGCILNVVGDREVVKAAAEMNMVVGAYMDEKSIGTNAMGTAISENAPIQISATEHFITAYHKWTCSAAPIHSEDREIIGTLNLTGSSDLVHPHTLGLIVAAVESIENQMKSEAAHNKLLETNGYMSTIIQSISTGLLTIDNSGKIIMTNKNACSILGLDEEYIVGRMLVELIPNCRDINKVLETGKSCLDEEITIYRGGIRERYNLNAYPIAIESEKTIGCVVMLKEIQRVINLVNKYTGMRARYSFENIIGKSREINNIINYAKSIADSPSTVLIQGESGTGKEVLAQAIHNYSSRRDNGFVAINCGAIAKNLIESELFGYDDGAFTGAKKGGHPGKFELANGGTLFLDEIGEMPLDMQVNLLRVLQEGTITRVGGTREIPVNVRIIAATNKNLKKEVASGNFREDLYYRLSVIPISLPALRDRQEDIPLLVDYFLRIKSEKLSKNIPKIDHEVYKNIFQYSWPGNIRELENYIENIVNLNGNSSYSLISEYNGDAKNEFDHENDKVKIGNRQEKAYEEQFICSFEELEKKAIIASLNKFRGNVSQAAKVLGVSRNTLYTKMKKYEIEDC</sequence>
<dbReference type="InterPro" id="IPR003593">
    <property type="entry name" value="AAA+_ATPase"/>
</dbReference>
<gene>
    <name evidence="8" type="ORF">bsdE14_27990</name>
</gene>
<dbReference type="InterPro" id="IPR027417">
    <property type="entry name" value="P-loop_NTPase"/>
</dbReference>
<dbReference type="Gene3D" id="3.30.450.40">
    <property type="match status" value="1"/>
</dbReference>